<name>C0EAS4_9FIRM</name>
<comment type="caution">
    <text evidence="1">The sequence shown here is derived from an EMBL/GenBank/DDBJ whole genome shotgun (WGS) entry which is preliminary data.</text>
</comment>
<accession>C0EAS4</accession>
<evidence type="ECO:0000313" key="1">
    <source>
        <dbReference type="EMBL" id="EEG31392.1"/>
    </source>
</evidence>
<dbReference type="Proteomes" id="UP000003340">
    <property type="component" value="Unassembled WGS sequence"/>
</dbReference>
<proteinExistence type="predicted"/>
<keyword evidence="2" id="KW-1185">Reference proteome</keyword>
<sequence>MENGLFRVSLFGFSSGHSYTLVRGTDLHTLQIIPEYRICVSGGM</sequence>
<reference evidence="1 2" key="1">
    <citation type="submission" date="2009-01" db="EMBL/GenBank/DDBJ databases">
        <authorList>
            <person name="Fulton L."/>
            <person name="Clifton S."/>
            <person name="Fulton B."/>
            <person name="Xu J."/>
            <person name="Minx P."/>
            <person name="Pepin K.H."/>
            <person name="Johnson M."/>
            <person name="Bhonagiri V."/>
            <person name="Nash W.E."/>
            <person name="Mardis E.R."/>
            <person name="Wilson R.K."/>
        </authorList>
    </citation>
    <scope>NUCLEOTIDE SEQUENCE [LARGE SCALE GENOMIC DNA]</scope>
    <source>
        <strain evidence="1 2">DSM 5476</strain>
    </source>
</reference>
<dbReference type="EMBL" id="ACEC01000035">
    <property type="protein sequence ID" value="EEG31392.1"/>
    <property type="molecule type" value="Genomic_DNA"/>
</dbReference>
<dbReference type="STRING" id="537013.CLOSTMETH_00938"/>
<dbReference type="HOGENOM" id="CLU_3214493_0_0_9"/>
<reference evidence="1 2" key="2">
    <citation type="submission" date="2009-02" db="EMBL/GenBank/DDBJ databases">
        <title>Draft genome sequence of Clostridium methylpentosum (DSM 5476).</title>
        <authorList>
            <person name="Sudarsanam P."/>
            <person name="Ley R."/>
            <person name="Guruge J."/>
            <person name="Turnbaugh P.J."/>
            <person name="Mahowald M."/>
            <person name="Liep D."/>
            <person name="Gordon J."/>
        </authorList>
    </citation>
    <scope>NUCLEOTIDE SEQUENCE [LARGE SCALE GENOMIC DNA]</scope>
    <source>
        <strain evidence="1 2">DSM 5476</strain>
    </source>
</reference>
<protein>
    <submittedName>
        <fullName evidence="1">Uncharacterized protein</fullName>
    </submittedName>
</protein>
<evidence type="ECO:0000313" key="2">
    <source>
        <dbReference type="Proteomes" id="UP000003340"/>
    </source>
</evidence>
<organism evidence="1 2">
    <name type="scientific">[Clostridium] methylpentosum DSM 5476</name>
    <dbReference type="NCBI Taxonomy" id="537013"/>
    <lineage>
        <taxon>Bacteria</taxon>
        <taxon>Bacillati</taxon>
        <taxon>Bacillota</taxon>
        <taxon>Clostridia</taxon>
        <taxon>Eubacteriales</taxon>
        <taxon>Oscillospiraceae</taxon>
        <taxon>Oscillospiraceae incertae sedis</taxon>
    </lineage>
</organism>
<gene>
    <name evidence="1" type="ORF">CLOSTMETH_00938</name>
</gene>
<dbReference type="AlphaFoldDB" id="C0EAS4"/>